<reference evidence="2 3" key="1">
    <citation type="submission" date="2020-12" db="EMBL/GenBank/DDBJ databases">
        <title>Genome assembly for a thermostable protease producing Bacillus cereus MAKP1 strain isolated from chicken gut.</title>
        <authorList>
            <person name="Malaviya A."/>
        </authorList>
    </citation>
    <scope>NUCLEOTIDE SEQUENCE [LARGE SCALE GENOMIC DNA]</scope>
    <source>
        <strain evidence="2 3">MAKP1</strain>
    </source>
</reference>
<organism evidence="2 3">
    <name type="scientific">Bacillus cereus</name>
    <dbReference type="NCBI Taxonomy" id="1396"/>
    <lineage>
        <taxon>Bacteria</taxon>
        <taxon>Bacillati</taxon>
        <taxon>Bacillota</taxon>
        <taxon>Bacilli</taxon>
        <taxon>Bacillales</taxon>
        <taxon>Bacillaceae</taxon>
        <taxon>Bacillus</taxon>
        <taxon>Bacillus cereus group</taxon>
    </lineage>
</organism>
<proteinExistence type="predicted"/>
<feature type="compositionally biased region" description="Basic and acidic residues" evidence="1">
    <location>
        <begin position="1"/>
        <end position="13"/>
    </location>
</feature>
<evidence type="ECO:0000256" key="1">
    <source>
        <dbReference type="SAM" id="MobiDB-lite"/>
    </source>
</evidence>
<sequence length="56" mass="6904">MKGLRDQLCEWKKKSNQTKKKTKKKRKEKLSTREIEELMGMHRPCYERRRGALRQK</sequence>
<evidence type="ECO:0000313" key="2">
    <source>
        <dbReference type="EMBL" id="MBK1609446.1"/>
    </source>
</evidence>
<gene>
    <name evidence="2" type="ORF">JCR31_16190</name>
</gene>
<feature type="compositionally biased region" description="Basic residues" evidence="1">
    <location>
        <begin position="14"/>
        <end position="28"/>
    </location>
</feature>
<accession>A0ABD4LG48</accession>
<dbReference type="AlphaFoldDB" id="A0ABD4LG48"/>
<comment type="caution">
    <text evidence="2">The sequence shown here is derived from an EMBL/GenBank/DDBJ whole genome shotgun (WGS) entry which is preliminary data.</text>
</comment>
<name>A0ABD4LG48_BACCE</name>
<dbReference type="RefSeq" id="WP_042512703.1">
    <property type="nucleotide sequence ID" value="NZ_AP022886.1"/>
</dbReference>
<dbReference type="Proteomes" id="UP000613452">
    <property type="component" value="Unassembled WGS sequence"/>
</dbReference>
<feature type="region of interest" description="Disordered" evidence="1">
    <location>
        <begin position="1"/>
        <end position="30"/>
    </location>
</feature>
<evidence type="ECO:0000313" key="3">
    <source>
        <dbReference type="Proteomes" id="UP000613452"/>
    </source>
</evidence>
<evidence type="ECO:0008006" key="4">
    <source>
        <dbReference type="Google" id="ProtNLM"/>
    </source>
</evidence>
<protein>
    <recommendedName>
        <fullName evidence="4">Phage protein</fullName>
    </recommendedName>
</protein>
<dbReference type="EMBL" id="JAEFBZ010000001">
    <property type="protein sequence ID" value="MBK1609446.1"/>
    <property type="molecule type" value="Genomic_DNA"/>
</dbReference>